<sequence length="412" mass="46364">MKRFTAFIAALLLSLSLATGASAATPTPPSIWIDGQPVKFGEQKPFIENGVTFVPVRMLLEELAFELDWNEKLRVVTATGEKATIILEIDRKTAYVNSKPQELDAAPKILNKTTYVPLRFIISASGYEIEWLEDIRAVLIDTIQESRGFMYKVENGENVVYLLGSIHVGNDAMYPLRDEITDAFQEADFLSVEVNGESDEVDYEKLLGNLGYYKDGTTLRNHLSTEGYEAVVQLLTDLELETNTLDTLKPWFASFVLDSWLQEDSEFEAELGIDQYFMDQAIKKEIPILELESAELQYRMFDNFSAELQEGMLMGSVYGFYNESDSVQDLSSMWVDGDIEMLTELAEDSKSNEEYYNAVLRDRNVGMAEGIDGYLNNKEASTFFVVVGALHLPGEDGVVALLEEMGYTVTRI</sequence>
<comment type="caution">
    <text evidence="3">The sequence shown here is derived from an EMBL/GenBank/DDBJ whole genome shotgun (WGS) entry which is preliminary data.</text>
</comment>
<keyword evidence="4" id="KW-1185">Reference proteome</keyword>
<proteinExistence type="predicted"/>
<evidence type="ECO:0000313" key="3">
    <source>
        <dbReference type="EMBL" id="GBG10160.1"/>
    </source>
</evidence>
<dbReference type="SUPFAM" id="SSF55383">
    <property type="entry name" value="Copper amine oxidase, domain N"/>
    <property type="match status" value="1"/>
</dbReference>
<evidence type="ECO:0000256" key="1">
    <source>
        <dbReference type="SAM" id="SignalP"/>
    </source>
</evidence>
<feature type="chain" id="PRO_5015327376" description="Copper amine oxidase-like N-terminal domain-containing protein" evidence="1">
    <location>
        <begin position="24"/>
        <end position="412"/>
    </location>
</feature>
<name>A0A2R5EU18_9BACL</name>
<dbReference type="Proteomes" id="UP000245202">
    <property type="component" value="Unassembled WGS sequence"/>
</dbReference>
<dbReference type="AlphaFoldDB" id="A0A2R5EU18"/>
<dbReference type="InterPro" id="IPR012854">
    <property type="entry name" value="Cu_amine_oxidase-like_N"/>
</dbReference>
<dbReference type="InterPro" id="IPR047111">
    <property type="entry name" value="YbaP-like"/>
</dbReference>
<gene>
    <name evidence="3" type="ORF">PAT3040_04878</name>
</gene>
<accession>A0A2R5EU18</accession>
<protein>
    <recommendedName>
        <fullName evidence="2">Copper amine oxidase-like N-terminal domain-containing protein</fullName>
    </recommendedName>
</protein>
<dbReference type="EMBL" id="BDQX01000291">
    <property type="protein sequence ID" value="GBG10160.1"/>
    <property type="molecule type" value="Genomic_DNA"/>
</dbReference>
<dbReference type="Pfam" id="PF07833">
    <property type="entry name" value="Cu_amine_oxidN1"/>
    <property type="match status" value="1"/>
</dbReference>
<keyword evidence="1" id="KW-0732">Signal</keyword>
<dbReference type="RefSeq" id="WP_108994716.1">
    <property type="nucleotide sequence ID" value="NZ_BDQX01000291.1"/>
</dbReference>
<dbReference type="Gene3D" id="3.30.457.10">
    <property type="entry name" value="Copper amine oxidase-like, N-terminal domain"/>
    <property type="match status" value="1"/>
</dbReference>
<evidence type="ECO:0000259" key="2">
    <source>
        <dbReference type="Pfam" id="PF07833"/>
    </source>
</evidence>
<organism evidence="3 4">
    <name type="scientific">Paenibacillus agaridevorans</name>
    <dbReference type="NCBI Taxonomy" id="171404"/>
    <lineage>
        <taxon>Bacteria</taxon>
        <taxon>Bacillati</taxon>
        <taxon>Bacillota</taxon>
        <taxon>Bacilli</taxon>
        <taxon>Bacillales</taxon>
        <taxon>Paenibacillaceae</taxon>
        <taxon>Paenibacillus</taxon>
    </lineage>
</organism>
<evidence type="ECO:0000313" key="4">
    <source>
        <dbReference type="Proteomes" id="UP000245202"/>
    </source>
</evidence>
<reference evidence="3 4" key="1">
    <citation type="submission" date="2017-08" db="EMBL/GenBank/DDBJ databases">
        <title>Substantial Increase in Enzyme Production by Combined Drug-Resistance Mutations in Paenibacillus agaridevorans.</title>
        <authorList>
            <person name="Tanaka Y."/>
            <person name="Funane K."/>
            <person name="Hosaka T."/>
            <person name="Shiwa Y."/>
            <person name="Fujita N."/>
            <person name="Miyazaki T."/>
            <person name="Yoshikawa H."/>
            <person name="Murakami K."/>
            <person name="Kasahara K."/>
            <person name="Inaoka T."/>
            <person name="Hiraga Y."/>
            <person name="Ochi K."/>
        </authorList>
    </citation>
    <scope>NUCLEOTIDE SEQUENCE [LARGE SCALE GENOMIC DNA]</scope>
    <source>
        <strain evidence="3 4">T-3040</strain>
    </source>
</reference>
<dbReference type="PANTHER" id="PTHR40590:SF1">
    <property type="entry name" value="CYTOPLASMIC PROTEIN"/>
    <property type="match status" value="1"/>
</dbReference>
<dbReference type="InterPro" id="IPR002816">
    <property type="entry name" value="TraB/PrgY/GumN_fam"/>
</dbReference>
<dbReference type="PANTHER" id="PTHR40590">
    <property type="entry name" value="CYTOPLASMIC PROTEIN-RELATED"/>
    <property type="match status" value="1"/>
</dbReference>
<feature type="domain" description="Copper amine oxidase-like N-terminal" evidence="2">
    <location>
        <begin position="33"/>
        <end position="140"/>
    </location>
</feature>
<dbReference type="Pfam" id="PF01963">
    <property type="entry name" value="TraB_PrgY_gumN"/>
    <property type="match status" value="1"/>
</dbReference>
<feature type="signal peptide" evidence="1">
    <location>
        <begin position="1"/>
        <end position="23"/>
    </location>
</feature>
<dbReference type="CDD" id="cd14789">
    <property type="entry name" value="Tiki"/>
    <property type="match status" value="1"/>
</dbReference>
<dbReference type="InterPro" id="IPR036582">
    <property type="entry name" value="Mao_N_sf"/>
</dbReference>